<reference evidence="4" key="1">
    <citation type="submission" date="2021-01" db="EMBL/GenBank/DDBJ databases">
        <authorList>
            <consortium name="Genoscope - CEA"/>
            <person name="William W."/>
        </authorList>
    </citation>
    <scope>NUCLEOTIDE SEQUENCE</scope>
</reference>
<protein>
    <recommendedName>
        <fullName evidence="3">J domain-containing protein</fullName>
    </recommendedName>
</protein>
<dbReference type="SMART" id="SM00320">
    <property type="entry name" value="WD40"/>
    <property type="match status" value="4"/>
</dbReference>
<evidence type="ECO:0000313" key="5">
    <source>
        <dbReference type="Proteomes" id="UP000689195"/>
    </source>
</evidence>
<dbReference type="Pfam" id="PF00226">
    <property type="entry name" value="DnaJ"/>
    <property type="match status" value="1"/>
</dbReference>
<dbReference type="Pfam" id="PF00400">
    <property type="entry name" value="WD40"/>
    <property type="match status" value="2"/>
</dbReference>
<dbReference type="InterPro" id="IPR050817">
    <property type="entry name" value="DjlA_DnaK_co-chaperone"/>
</dbReference>
<evidence type="ECO:0000256" key="1">
    <source>
        <dbReference type="PROSITE-ProRule" id="PRU00221"/>
    </source>
</evidence>
<dbReference type="CDD" id="cd06257">
    <property type="entry name" value="DnaJ"/>
    <property type="match status" value="1"/>
</dbReference>
<dbReference type="PROSITE" id="PS50294">
    <property type="entry name" value="WD_REPEATS_REGION"/>
    <property type="match status" value="2"/>
</dbReference>
<comment type="caution">
    <text evidence="4">The sequence shown here is derived from an EMBL/GenBank/DDBJ whole genome shotgun (WGS) entry which is preliminary data.</text>
</comment>
<feature type="repeat" description="WD" evidence="1">
    <location>
        <begin position="283"/>
        <end position="315"/>
    </location>
</feature>
<keyword evidence="2" id="KW-0812">Transmembrane</keyword>
<sequence length="654" mass="77526">MLDEDIMIFCPIHNYEIVFLDIHEGIPLGERACCRGCCNIKRAYNIEKAINKINSQRLLETQIINTNLDKIMEEINFIEKKIKAFYKEIEVAFNEVLLSIENQKINLKSQANIENEIKIKSLSDLQNLALMICQLENNQNNNFFQFKQLDMSVYLIDLQNKLEKVQNIVDQYMTTIKATKIDSEQQIVFRNNYQVIQTYQMDKWIDPILFQQDNNKAIICDCSGIMEINFDNSKFIVQRLIQINNITGICLEANLNLMIIAGQDALISIWQKENQNWHLRSSYKGHTQSINKIIINESKSQVISAGLDHKIVIWNRKELKLEKQISLKEHKKSVTSLAWNYSGEYFASGSADKSIIIWKSNNGQWSLHQQISDKHQELISDIVFDNYDNIYTAAENVNVWKLDNSKNYIFYLKIKTQNQVKKLFYNKHHQYLIILQKTIEIWKIVKDQIVHKQSINGEYYNQAISINGQFILAQKYKNQELELFELKQLDIKQLRQKKCRSLIIFIIIKFVPEFLFFIQGCSHRLIIMKNHYDTLGLERNAQPNQIKKAYHKLALQCHPDKNSDFKATDQFHQINEAYNTLSKEESKSKYDKRLQTRDNLNDLLNYFKWQQEEPYLQYDIRDDFISKEDREFLRNFSNKQDTETIKKKRIRKKK</sequence>
<dbReference type="OrthoDB" id="308449at2759"/>
<keyword evidence="1" id="KW-0853">WD repeat</keyword>
<evidence type="ECO:0000313" key="4">
    <source>
        <dbReference type="EMBL" id="CAD8192561.1"/>
    </source>
</evidence>
<feature type="transmembrane region" description="Helical" evidence="2">
    <location>
        <begin position="502"/>
        <end position="521"/>
    </location>
</feature>
<dbReference type="PROSITE" id="PS50076">
    <property type="entry name" value="DNAJ_2"/>
    <property type="match status" value="1"/>
</dbReference>
<evidence type="ECO:0000259" key="3">
    <source>
        <dbReference type="PROSITE" id="PS50076"/>
    </source>
</evidence>
<keyword evidence="2" id="KW-0472">Membrane</keyword>
<feature type="repeat" description="WD" evidence="1">
    <location>
        <begin position="327"/>
        <end position="364"/>
    </location>
</feature>
<accession>A0A8S1WUZ6</accession>
<dbReference type="AlphaFoldDB" id="A0A8S1WUZ6"/>
<dbReference type="InterPro" id="IPR001680">
    <property type="entry name" value="WD40_rpt"/>
</dbReference>
<name>A0A8S1WUZ6_9CILI</name>
<gene>
    <name evidence="4" type="ORF">PPENT_87.1.T1020041</name>
</gene>
<dbReference type="Proteomes" id="UP000689195">
    <property type="component" value="Unassembled WGS sequence"/>
</dbReference>
<feature type="domain" description="J" evidence="3">
    <location>
        <begin position="530"/>
        <end position="594"/>
    </location>
</feature>
<organism evidence="4 5">
    <name type="scientific">Paramecium pentaurelia</name>
    <dbReference type="NCBI Taxonomy" id="43138"/>
    <lineage>
        <taxon>Eukaryota</taxon>
        <taxon>Sar</taxon>
        <taxon>Alveolata</taxon>
        <taxon>Ciliophora</taxon>
        <taxon>Intramacronucleata</taxon>
        <taxon>Oligohymenophorea</taxon>
        <taxon>Peniculida</taxon>
        <taxon>Parameciidae</taxon>
        <taxon>Paramecium</taxon>
    </lineage>
</organism>
<dbReference type="EMBL" id="CAJJDO010000102">
    <property type="protein sequence ID" value="CAD8192561.1"/>
    <property type="molecule type" value="Genomic_DNA"/>
</dbReference>
<keyword evidence="5" id="KW-1185">Reference proteome</keyword>
<evidence type="ECO:0000256" key="2">
    <source>
        <dbReference type="SAM" id="Phobius"/>
    </source>
</evidence>
<proteinExistence type="predicted"/>
<dbReference type="InterPro" id="IPR001623">
    <property type="entry name" value="DnaJ_domain"/>
</dbReference>
<keyword evidence="2" id="KW-1133">Transmembrane helix</keyword>
<dbReference type="PROSITE" id="PS50082">
    <property type="entry name" value="WD_REPEATS_2"/>
    <property type="match status" value="2"/>
</dbReference>
<dbReference type="SMART" id="SM00271">
    <property type="entry name" value="DnaJ"/>
    <property type="match status" value="1"/>
</dbReference>
<dbReference type="PANTHER" id="PTHR24074">
    <property type="entry name" value="CO-CHAPERONE PROTEIN DJLA"/>
    <property type="match status" value="1"/>
</dbReference>